<proteinExistence type="predicted"/>
<evidence type="ECO:0000256" key="4">
    <source>
        <dbReference type="ARBA" id="ARBA00023242"/>
    </source>
</evidence>
<name>A0A8H6E4S3_PETAA</name>
<evidence type="ECO:0000256" key="1">
    <source>
        <dbReference type="ARBA" id="ARBA00023015"/>
    </source>
</evidence>
<evidence type="ECO:0000313" key="8">
    <source>
        <dbReference type="Proteomes" id="UP000541154"/>
    </source>
</evidence>
<feature type="domain" description="Zn(2)-C6 fungal-type" evidence="6">
    <location>
        <begin position="11"/>
        <end position="44"/>
    </location>
</feature>
<dbReference type="EMBL" id="SPNV01000211">
    <property type="protein sequence ID" value="KAF5858315.1"/>
    <property type="molecule type" value="Genomic_DNA"/>
</dbReference>
<dbReference type="PROSITE" id="PS00463">
    <property type="entry name" value="ZN2_CY6_FUNGAL_1"/>
    <property type="match status" value="1"/>
</dbReference>
<dbReference type="Pfam" id="PF00172">
    <property type="entry name" value="Zn_clus"/>
    <property type="match status" value="1"/>
</dbReference>
<feature type="region of interest" description="Disordered" evidence="5">
    <location>
        <begin position="101"/>
        <end position="128"/>
    </location>
</feature>
<dbReference type="GO" id="GO:0009893">
    <property type="term" value="P:positive regulation of metabolic process"/>
    <property type="evidence" value="ECO:0007669"/>
    <property type="project" value="UniProtKB-ARBA"/>
</dbReference>
<accession>A0A8H6E4S3</accession>
<evidence type="ECO:0000256" key="3">
    <source>
        <dbReference type="ARBA" id="ARBA00023163"/>
    </source>
</evidence>
<evidence type="ECO:0000256" key="2">
    <source>
        <dbReference type="ARBA" id="ARBA00023125"/>
    </source>
</evidence>
<comment type="caution">
    <text evidence="7">The sequence shown here is derived from an EMBL/GenBank/DDBJ whole genome shotgun (WGS) entry which is preliminary data.</text>
</comment>
<keyword evidence="3" id="KW-0804">Transcription</keyword>
<dbReference type="PANTHER" id="PTHR31668:SF30">
    <property type="entry name" value="ZN(II)2CYS6 TRANSCRIPTION FACTOR (EUROFUNG)"/>
    <property type="match status" value="1"/>
</dbReference>
<dbReference type="InterPro" id="IPR001138">
    <property type="entry name" value="Zn2Cys6_DnaBD"/>
</dbReference>
<dbReference type="GO" id="GO:0003677">
    <property type="term" value="F:DNA binding"/>
    <property type="evidence" value="ECO:0007669"/>
    <property type="project" value="UniProtKB-KW"/>
</dbReference>
<evidence type="ECO:0000259" key="6">
    <source>
        <dbReference type="PROSITE" id="PS50048"/>
    </source>
</evidence>
<dbReference type="SUPFAM" id="SSF57701">
    <property type="entry name" value="Zn2/Cys6 DNA-binding domain"/>
    <property type="match status" value="1"/>
</dbReference>
<dbReference type="InterPro" id="IPR050797">
    <property type="entry name" value="Carb_Metab_Trans_Reg"/>
</dbReference>
<dbReference type="PANTHER" id="PTHR31668">
    <property type="entry name" value="GLUCOSE TRANSPORT TRANSCRIPTION REGULATOR RGT1-RELATED-RELATED"/>
    <property type="match status" value="1"/>
</dbReference>
<feature type="region of interest" description="Disordered" evidence="5">
    <location>
        <begin position="50"/>
        <end position="89"/>
    </location>
</feature>
<dbReference type="GO" id="GO:0008270">
    <property type="term" value="F:zinc ion binding"/>
    <property type="evidence" value="ECO:0007669"/>
    <property type="project" value="InterPro"/>
</dbReference>
<protein>
    <recommendedName>
        <fullName evidence="6">Zn(2)-C6 fungal-type domain-containing protein</fullName>
    </recommendedName>
</protein>
<dbReference type="AlphaFoldDB" id="A0A8H6E4S3"/>
<keyword evidence="4" id="KW-0539">Nucleus</keyword>
<dbReference type="CDD" id="cd00067">
    <property type="entry name" value="GAL4"/>
    <property type="match status" value="1"/>
</dbReference>
<dbReference type="Gene3D" id="4.10.240.10">
    <property type="entry name" value="Zn(2)-C6 fungal-type DNA-binding domain"/>
    <property type="match status" value="1"/>
</dbReference>
<feature type="region of interest" description="Disordered" evidence="5">
    <location>
        <begin position="160"/>
        <end position="181"/>
    </location>
</feature>
<sequence length="448" mass="47718">MMNGERKLRAACDRCHELKNRCTRTGGPESRCDRCERLDIDCVYNTSARMGRPRVSRPGSENQKGASSARHSKRRAVQAGSQRGANAVPLPVDHVDLASAAHDRSGGAGPGSGPSSGSEPDSPRNLEPVLGLLDPALLPAVVPGDNVIWDLGLYSPDFAHPAHDDPTGGQGHGRGHGHAHQEYHQVESLQQKYKEVPDFSDSDLEMSEKGTVPIVKTTVADELLRLQFHLSNLLTGASESPTGHQPAIDEVMMVCKELLELLPIPARRSSSDYGTASKNMTGTGPPFTPASVNAGHPDPCDGIGQPTQRGGPFDPLRINYITVLQVATSYAYALQLLDLAVDNLKTRAGNLALVSLGTFNLASQPAMSTSVGAYMISSMVHQLRDAISLLTPEYQHQQGRPPPHASSPPSGLQAAAAAANNSIHAAVDMISEKETSLLEKLAQVMINS</sequence>
<reference evidence="7 8" key="1">
    <citation type="submission" date="2019-04" db="EMBL/GenBank/DDBJ databases">
        <title>Aspergillus burnettii sp. nov., novel species from soil in southeast Queensland.</title>
        <authorList>
            <person name="Gilchrist C.L.M."/>
            <person name="Pitt J.I."/>
            <person name="Lange L."/>
            <person name="Lacey H.J."/>
            <person name="Vuong D."/>
            <person name="Midgley D.J."/>
            <person name="Greenfield P."/>
            <person name="Bradbury M."/>
            <person name="Lacey E."/>
            <person name="Busk P.K."/>
            <person name="Pilgaard B."/>
            <person name="Chooi Y.H."/>
            <person name="Piggott A.M."/>
        </authorList>
    </citation>
    <scope>NUCLEOTIDE SEQUENCE [LARGE SCALE GENOMIC DNA]</scope>
    <source>
        <strain evidence="7 8">FRR 5400</strain>
    </source>
</reference>
<evidence type="ECO:0000256" key="5">
    <source>
        <dbReference type="SAM" id="MobiDB-lite"/>
    </source>
</evidence>
<dbReference type="SMART" id="SM00066">
    <property type="entry name" value="GAL4"/>
    <property type="match status" value="1"/>
</dbReference>
<dbReference type="PROSITE" id="PS50048">
    <property type="entry name" value="ZN2_CY6_FUNGAL_2"/>
    <property type="match status" value="1"/>
</dbReference>
<keyword evidence="1" id="KW-0805">Transcription regulation</keyword>
<dbReference type="GO" id="GO:0000981">
    <property type="term" value="F:DNA-binding transcription factor activity, RNA polymerase II-specific"/>
    <property type="evidence" value="ECO:0007669"/>
    <property type="project" value="InterPro"/>
</dbReference>
<keyword evidence="8" id="KW-1185">Reference proteome</keyword>
<dbReference type="InterPro" id="IPR036864">
    <property type="entry name" value="Zn2-C6_fun-type_DNA-bd_sf"/>
</dbReference>
<gene>
    <name evidence="7" type="ORF">ETB97_004595</name>
</gene>
<dbReference type="Proteomes" id="UP000541154">
    <property type="component" value="Unassembled WGS sequence"/>
</dbReference>
<organism evidence="7 8">
    <name type="scientific">Petromyces alliaceus</name>
    <name type="common">Aspergillus alliaceus</name>
    <dbReference type="NCBI Taxonomy" id="209559"/>
    <lineage>
        <taxon>Eukaryota</taxon>
        <taxon>Fungi</taxon>
        <taxon>Dikarya</taxon>
        <taxon>Ascomycota</taxon>
        <taxon>Pezizomycotina</taxon>
        <taxon>Eurotiomycetes</taxon>
        <taxon>Eurotiomycetidae</taxon>
        <taxon>Eurotiales</taxon>
        <taxon>Aspergillaceae</taxon>
        <taxon>Aspergillus</taxon>
        <taxon>Aspergillus subgen. Circumdati</taxon>
    </lineage>
</organism>
<evidence type="ECO:0000313" key="7">
    <source>
        <dbReference type="EMBL" id="KAF5858315.1"/>
    </source>
</evidence>
<keyword evidence="2" id="KW-0238">DNA-binding</keyword>